<evidence type="ECO:0000313" key="6">
    <source>
        <dbReference type="Proteomes" id="UP000887574"/>
    </source>
</evidence>
<dbReference type="PANTHER" id="PTHR43380">
    <property type="entry name" value="2-OXOISOVALERATE DEHYDROGENASE SUBUNIT ALPHA, MITOCHONDRIAL"/>
    <property type="match status" value="1"/>
</dbReference>
<dbReference type="GO" id="GO:0009083">
    <property type="term" value="P:branched-chain amino acid catabolic process"/>
    <property type="evidence" value="ECO:0007669"/>
    <property type="project" value="TreeGrafter"/>
</dbReference>
<dbReference type="GO" id="GO:0003863">
    <property type="term" value="F:branched-chain 2-oxo acid dehydrogenase activity"/>
    <property type="evidence" value="ECO:0007669"/>
    <property type="project" value="UniProtKB-EC"/>
</dbReference>
<keyword evidence="3 4" id="KW-0560">Oxidoreductase</keyword>
<evidence type="ECO:0000256" key="2">
    <source>
        <dbReference type="ARBA" id="ARBA00022946"/>
    </source>
</evidence>
<comment type="function">
    <text evidence="4">The branched-chain alpha-keto dehydrogenase complex catalyzes the overall conversion of alpha-keto acids to acyl-CoA and CO(2). It contains multiple copies of three enzymatic components: branched-chain alpha-keto acid decarboxylase (E1), lipoamide acyltransferase (E2) and lipoamide dehydrogenase (E3).</text>
</comment>
<feature type="domain" description="Dehydrogenase E1 component" evidence="5">
    <location>
        <begin position="1"/>
        <end position="155"/>
    </location>
</feature>
<dbReference type="InterPro" id="IPR050771">
    <property type="entry name" value="Alpha-ketoacid_DH_E1_comp"/>
</dbReference>
<dbReference type="EC" id="1.2.4.4" evidence="4"/>
<dbReference type="AlphaFoldDB" id="A0A915DC79"/>
<evidence type="ECO:0000313" key="7">
    <source>
        <dbReference type="WBParaSite" id="jg18108"/>
    </source>
</evidence>
<dbReference type="InterPro" id="IPR001017">
    <property type="entry name" value="DH_E1"/>
</dbReference>
<dbReference type="Proteomes" id="UP000887574">
    <property type="component" value="Unplaced"/>
</dbReference>
<dbReference type="Pfam" id="PF00676">
    <property type="entry name" value="E1_dh"/>
    <property type="match status" value="1"/>
</dbReference>
<dbReference type="Gene3D" id="3.40.50.970">
    <property type="match status" value="1"/>
</dbReference>
<keyword evidence="4" id="KW-0786">Thiamine pyrophosphate</keyword>
<dbReference type="SUPFAM" id="SSF52518">
    <property type="entry name" value="Thiamin diphosphate-binding fold (THDP-binding)"/>
    <property type="match status" value="1"/>
</dbReference>
<keyword evidence="2" id="KW-0809">Transit peptide</keyword>
<proteinExistence type="inferred from homology"/>
<protein>
    <recommendedName>
        <fullName evidence="4">2-oxoisovalerate dehydrogenase subunit alpha</fullName>
        <ecNumber evidence="4">1.2.4.4</ecNumber>
    </recommendedName>
    <alternativeName>
        <fullName evidence="4">Branched-chain alpha-keto acid dehydrogenase E1 component alpha chain</fullName>
    </alternativeName>
</protein>
<keyword evidence="6" id="KW-1185">Reference proteome</keyword>
<dbReference type="PANTHER" id="PTHR43380:SF1">
    <property type="entry name" value="2-OXOISOVALERATE DEHYDROGENASE SUBUNIT ALPHA, MITOCHONDRIAL"/>
    <property type="match status" value="1"/>
</dbReference>
<organism evidence="6 7">
    <name type="scientific">Ditylenchus dipsaci</name>
    <dbReference type="NCBI Taxonomy" id="166011"/>
    <lineage>
        <taxon>Eukaryota</taxon>
        <taxon>Metazoa</taxon>
        <taxon>Ecdysozoa</taxon>
        <taxon>Nematoda</taxon>
        <taxon>Chromadorea</taxon>
        <taxon>Rhabditida</taxon>
        <taxon>Tylenchina</taxon>
        <taxon>Tylenchomorpha</taxon>
        <taxon>Sphaerularioidea</taxon>
        <taxon>Anguinidae</taxon>
        <taxon>Anguininae</taxon>
        <taxon>Ditylenchus</taxon>
    </lineage>
</organism>
<evidence type="ECO:0000259" key="5">
    <source>
        <dbReference type="Pfam" id="PF00676"/>
    </source>
</evidence>
<comment type="cofactor">
    <cofactor evidence="4">
        <name>thiamine diphosphate</name>
        <dbReference type="ChEBI" id="CHEBI:58937"/>
    </cofactor>
</comment>
<evidence type="ECO:0000256" key="3">
    <source>
        <dbReference type="ARBA" id="ARBA00023002"/>
    </source>
</evidence>
<name>A0A915DC79_9BILA</name>
<comment type="catalytic activity">
    <reaction evidence="4">
        <text>N(6)-[(R)-lipoyl]-L-lysyl-[protein] + 3-methyl-2-oxobutanoate + H(+) = N(6)-[(R)-S(8)-2-methylpropanoyldihydrolipoyl]-L-lysyl-[protein] + CO2</text>
        <dbReference type="Rhea" id="RHEA:13457"/>
        <dbReference type="Rhea" id="RHEA-COMP:10474"/>
        <dbReference type="Rhea" id="RHEA-COMP:10497"/>
        <dbReference type="ChEBI" id="CHEBI:11851"/>
        <dbReference type="ChEBI" id="CHEBI:15378"/>
        <dbReference type="ChEBI" id="CHEBI:16526"/>
        <dbReference type="ChEBI" id="CHEBI:83099"/>
        <dbReference type="ChEBI" id="CHEBI:83142"/>
        <dbReference type="EC" id="1.2.4.4"/>
    </reaction>
</comment>
<dbReference type="InterPro" id="IPR029061">
    <property type="entry name" value="THDP-binding"/>
</dbReference>
<reference evidence="7" key="1">
    <citation type="submission" date="2022-11" db="UniProtKB">
        <authorList>
            <consortium name="WormBaseParasite"/>
        </authorList>
    </citation>
    <scope>IDENTIFICATION</scope>
</reference>
<dbReference type="WBParaSite" id="jg18108">
    <property type="protein sequence ID" value="jg18108"/>
    <property type="gene ID" value="jg18108"/>
</dbReference>
<sequence>MTKLNAMDKILYESQRQGSISFYMTSRGDEASHIGSAAAFDPMDLVYGQYREAGVIILVANFDMGKGRQTSGHYGSVNLNFVANSTPVSTQILQAKRIVCCYFGEVAASEEDAHSAFNFAATLKCPIIFFCRNNGYAISTPTAEKYSSDAIAGRDRLMGYTPFESMEMTYSPSTMLQRRLAKWLYKIIP</sequence>
<accession>A0A915DC79</accession>
<evidence type="ECO:0000256" key="4">
    <source>
        <dbReference type="RuleBase" id="RU365014"/>
    </source>
</evidence>
<comment type="similarity">
    <text evidence="1 4">Belongs to the BCKDHA family.</text>
</comment>
<evidence type="ECO:0000256" key="1">
    <source>
        <dbReference type="ARBA" id="ARBA00008646"/>
    </source>
</evidence>